<evidence type="ECO:0000256" key="1">
    <source>
        <dbReference type="SAM" id="MobiDB-lite"/>
    </source>
</evidence>
<organism evidence="2 3">
    <name type="scientific">Macrolepiota fuliginosa MF-IS2</name>
    <dbReference type="NCBI Taxonomy" id="1400762"/>
    <lineage>
        <taxon>Eukaryota</taxon>
        <taxon>Fungi</taxon>
        <taxon>Dikarya</taxon>
        <taxon>Basidiomycota</taxon>
        <taxon>Agaricomycotina</taxon>
        <taxon>Agaricomycetes</taxon>
        <taxon>Agaricomycetidae</taxon>
        <taxon>Agaricales</taxon>
        <taxon>Agaricineae</taxon>
        <taxon>Agaricaceae</taxon>
        <taxon>Macrolepiota</taxon>
    </lineage>
</organism>
<gene>
    <name evidence="2" type="ORF">P691DRAFT_766209</name>
</gene>
<evidence type="ECO:0000313" key="2">
    <source>
        <dbReference type="EMBL" id="KAF9441499.1"/>
    </source>
</evidence>
<evidence type="ECO:0000313" key="3">
    <source>
        <dbReference type="Proteomes" id="UP000807342"/>
    </source>
</evidence>
<reference evidence="2" key="1">
    <citation type="submission" date="2020-11" db="EMBL/GenBank/DDBJ databases">
        <authorList>
            <consortium name="DOE Joint Genome Institute"/>
            <person name="Ahrendt S."/>
            <person name="Riley R."/>
            <person name="Andreopoulos W."/>
            <person name="Labutti K."/>
            <person name="Pangilinan J."/>
            <person name="Ruiz-Duenas F.J."/>
            <person name="Barrasa J.M."/>
            <person name="Sanchez-Garcia M."/>
            <person name="Camarero S."/>
            <person name="Miyauchi S."/>
            <person name="Serrano A."/>
            <person name="Linde D."/>
            <person name="Babiker R."/>
            <person name="Drula E."/>
            <person name="Ayuso-Fernandez I."/>
            <person name="Pacheco R."/>
            <person name="Padilla G."/>
            <person name="Ferreira P."/>
            <person name="Barriuso J."/>
            <person name="Kellner H."/>
            <person name="Castanera R."/>
            <person name="Alfaro M."/>
            <person name="Ramirez L."/>
            <person name="Pisabarro A.G."/>
            <person name="Kuo A."/>
            <person name="Tritt A."/>
            <person name="Lipzen A."/>
            <person name="He G."/>
            <person name="Yan M."/>
            <person name="Ng V."/>
            <person name="Cullen D."/>
            <person name="Martin F."/>
            <person name="Rosso M.-N."/>
            <person name="Henrissat B."/>
            <person name="Hibbett D."/>
            <person name="Martinez A.T."/>
            <person name="Grigoriev I.V."/>
        </authorList>
    </citation>
    <scope>NUCLEOTIDE SEQUENCE</scope>
    <source>
        <strain evidence="2">MF-IS2</strain>
    </source>
</reference>
<proteinExistence type="predicted"/>
<accession>A0A9P5WYR2</accession>
<feature type="compositionally biased region" description="Low complexity" evidence="1">
    <location>
        <begin position="53"/>
        <end position="63"/>
    </location>
</feature>
<name>A0A9P5WYR2_9AGAR</name>
<feature type="compositionally biased region" description="Low complexity" evidence="1">
    <location>
        <begin position="8"/>
        <end position="24"/>
    </location>
</feature>
<dbReference type="EMBL" id="MU151885">
    <property type="protein sequence ID" value="KAF9441499.1"/>
    <property type="molecule type" value="Genomic_DNA"/>
</dbReference>
<feature type="compositionally biased region" description="Pro residues" evidence="1">
    <location>
        <begin position="41"/>
        <end position="52"/>
    </location>
</feature>
<protein>
    <submittedName>
        <fullName evidence="2">Uncharacterized protein</fullName>
    </submittedName>
</protein>
<feature type="region of interest" description="Disordered" evidence="1">
    <location>
        <begin position="1"/>
        <end position="71"/>
    </location>
</feature>
<dbReference type="OrthoDB" id="3123246at2759"/>
<dbReference type="AlphaFoldDB" id="A0A9P5WYR2"/>
<keyword evidence="3" id="KW-1185">Reference proteome</keyword>
<sequence>MPPPPPTTVATSPAVAASSTPASPCGQPSYTGTAARNLDPAAPPFVCGPPRAPAATPAQNPQPVSSKRSKWPFFTMHGPMHRQFYIEVPTIPSNTSLPSLVNLANHTLTHARSTLKVDSACISPHGITCITASIPLTSDLDIIKATLSGRLLGACISIPASRSFIKIVDIPFFKDGTTTPFSNAEVDTQLQCSIIPSDFVVHWCYVQNSPKADSATVWIDLADSQ</sequence>
<dbReference type="Proteomes" id="UP000807342">
    <property type="component" value="Unassembled WGS sequence"/>
</dbReference>
<comment type="caution">
    <text evidence="2">The sequence shown here is derived from an EMBL/GenBank/DDBJ whole genome shotgun (WGS) entry which is preliminary data.</text>
</comment>